<comment type="caution">
    <text evidence="3">The sequence shown here is derived from an EMBL/GenBank/DDBJ whole genome shotgun (WGS) entry which is preliminary data.</text>
</comment>
<feature type="domain" description="Beta-lactamase-related" evidence="2">
    <location>
        <begin position="44"/>
        <end position="370"/>
    </location>
</feature>
<dbReference type="SUPFAM" id="SSF56601">
    <property type="entry name" value="beta-lactamase/transpeptidase-like"/>
    <property type="match status" value="1"/>
</dbReference>
<keyword evidence="1" id="KW-0732">Signal</keyword>
<dbReference type="AlphaFoldDB" id="A0A8J3VG09"/>
<dbReference type="Gene3D" id="3.40.710.10">
    <property type="entry name" value="DD-peptidase/beta-lactamase superfamily"/>
    <property type="match status" value="1"/>
</dbReference>
<dbReference type="InterPro" id="IPR050491">
    <property type="entry name" value="AmpC-like"/>
</dbReference>
<dbReference type="Pfam" id="PF00144">
    <property type="entry name" value="Beta-lactamase"/>
    <property type="match status" value="1"/>
</dbReference>
<dbReference type="InterPro" id="IPR012338">
    <property type="entry name" value="Beta-lactam/transpept-like"/>
</dbReference>
<feature type="chain" id="PRO_5035275585" evidence="1">
    <location>
        <begin position="27"/>
        <end position="375"/>
    </location>
</feature>
<dbReference type="InterPro" id="IPR001466">
    <property type="entry name" value="Beta-lactam-related"/>
</dbReference>
<reference evidence="3" key="1">
    <citation type="submission" date="2021-01" db="EMBL/GenBank/DDBJ databases">
        <title>Whole genome shotgun sequence of Planotetraspora thailandica NBRC 104271.</title>
        <authorList>
            <person name="Komaki H."/>
            <person name="Tamura T."/>
        </authorList>
    </citation>
    <scope>NUCLEOTIDE SEQUENCE</scope>
    <source>
        <strain evidence="3">NBRC 104271</strain>
    </source>
</reference>
<dbReference type="Proteomes" id="UP000605992">
    <property type="component" value="Unassembled WGS sequence"/>
</dbReference>
<evidence type="ECO:0000256" key="1">
    <source>
        <dbReference type="SAM" id="SignalP"/>
    </source>
</evidence>
<organism evidence="3 4">
    <name type="scientific">Planotetraspora thailandica</name>
    <dbReference type="NCBI Taxonomy" id="487172"/>
    <lineage>
        <taxon>Bacteria</taxon>
        <taxon>Bacillati</taxon>
        <taxon>Actinomycetota</taxon>
        <taxon>Actinomycetes</taxon>
        <taxon>Streptosporangiales</taxon>
        <taxon>Streptosporangiaceae</taxon>
        <taxon>Planotetraspora</taxon>
    </lineage>
</organism>
<evidence type="ECO:0000313" key="4">
    <source>
        <dbReference type="Proteomes" id="UP000605992"/>
    </source>
</evidence>
<proteinExistence type="predicted"/>
<sequence length="375" mass="40231">MHGKRLLSLGLITALLIAGTAGPALAVSEQSRNRQSQDLQQRLDRLTRIDGLPGAIVHVTDQRGRTVTVTSGTAELGTGRRMVGPDARFRIASVSKPFIAVTVLKLGIDLDKPVERYLPGVLRGTGEGAAIDGRDITVRQLLLQTSGLPEFADIVDWSKGPQDYLKLALSRKPTGEPGERWSYSNTNYLVAGMIVEKVTGRDYQAVTREQIFDSLGMKDTYWPEPGELGIRGPHAHTYGVHPLTPDAGVIDVTELPGHEFGPSGGLISTPADLNRFWRGVFEGRLLPAKTVHTMIAGMVPSGAVGDEYGLGVAREPLSCGGSAWFHDGDLPGVSTVSGTDRKGRQATVYVTGSADTPARRSDLYAVFDAALCLKH</sequence>
<protein>
    <submittedName>
        <fullName evidence="3">Peptidase</fullName>
    </submittedName>
</protein>
<feature type="signal peptide" evidence="1">
    <location>
        <begin position="1"/>
        <end position="26"/>
    </location>
</feature>
<name>A0A8J3VG09_9ACTN</name>
<accession>A0A8J3VG09</accession>
<evidence type="ECO:0000259" key="2">
    <source>
        <dbReference type="Pfam" id="PF00144"/>
    </source>
</evidence>
<gene>
    <name evidence="3" type="ORF">Pth03_63340</name>
</gene>
<keyword evidence="4" id="KW-1185">Reference proteome</keyword>
<dbReference type="PANTHER" id="PTHR46825">
    <property type="entry name" value="D-ALANYL-D-ALANINE-CARBOXYPEPTIDASE/ENDOPEPTIDASE AMPH"/>
    <property type="match status" value="1"/>
</dbReference>
<evidence type="ECO:0000313" key="3">
    <source>
        <dbReference type="EMBL" id="GII57945.1"/>
    </source>
</evidence>
<dbReference type="EMBL" id="BOOR01000057">
    <property type="protein sequence ID" value="GII57945.1"/>
    <property type="molecule type" value="Genomic_DNA"/>
</dbReference>
<dbReference type="RefSeq" id="WP_203948054.1">
    <property type="nucleotide sequence ID" value="NZ_BOOR01000057.1"/>
</dbReference>
<dbReference type="PANTHER" id="PTHR46825:SF7">
    <property type="entry name" value="D-ALANYL-D-ALANINE CARBOXYPEPTIDASE"/>
    <property type="match status" value="1"/>
</dbReference>